<dbReference type="InterPro" id="IPR045864">
    <property type="entry name" value="aa-tRNA-synth_II/BPL/LPL"/>
</dbReference>
<evidence type="ECO:0000259" key="2">
    <source>
        <dbReference type="PROSITE" id="PS51733"/>
    </source>
</evidence>
<dbReference type="CDD" id="cd16443">
    <property type="entry name" value="LplA"/>
    <property type="match status" value="1"/>
</dbReference>
<gene>
    <name evidence="3" type="ORF">ENF72_04310</name>
</gene>
<keyword evidence="3" id="KW-0436">Ligase</keyword>
<dbReference type="SUPFAM" id="SSF55681">
    <property type="entry name" value="Class II aaRS and biotin synthetases"/>
    <property type="match status" value="1"/>
</dbReference>
<dbReference type="GO" id="GO:0005737">
    <property type="term" value="C:cytoplasm"/>
    <property type="evidence" value="ECO:0007669"/>
    <property type="project" value="TreeGrafter"/>
</dbReference>
<feature type="domain" description="BPL/LPL catalytic" evidence="2">
    <location>
        <begin position="30"/>
        <end position="214"/>
    </location>
</feature>
<comment type="caution">
    <text evidence="3">The sequence shown here is derived from an EMBL/GenBank/DDBJ whole genome shotgun (WGS) entry which is preliminary data.</text>
</comment>
<reference evidence="3" key="1">
    <citation type="journal article" date="2020" name="mSystems">
        <title>Genome- and Community-Level Interaction Insights into Carbon Utilization and Element Cycling Functions of Hydrothermarchaeota in Hydrothermal Sediment.</title>
        <authorList>
            <person name="Zhou Z."/>
            <person name="Liu Y."/>
            <person name="Xu W."/>
            <person name="Pan J."/>
            <person name="Luo Z.H."/>
            <person name="Li M."/>
        </authorList>
    </citation>
    <scope>NUCLEOTIDE SEQUENCE [LARGE SCALE GENOMIC DNA]</scope>
    <source>
        <strain evidence="3">HyVt-151</strain>
    </source>
</reference>
<dbReference type="UniPathway" id="UPA00537">
    <property type="reaction ID" value="UER00595"/>
</dbReference>
<proteinExistence type="predicted"/>
<dbReference type="PROSITE" id="PS51733">
    <property type="entry name" value="BPL_LPL_CATALYTIC"/>
    <property type="match status" value="1"/>
</dbReference>
<name>A0A7C0Y2G8_THELI</name>
<dbReference type="Proteomes" id="UP000886210">
    <property type="component" value="Unassembled WGS sequence"/>
</dbReference>
<dbReference type="Gene3D" id="3.30.930.10">
    <property type="entry name" value="Bira Bifunctional Protein, Domain 2"/>
    <property type="match status" value="1"/>
</dbReference>
<sequence>MSLRILSYKSANPYFNLAFEEALARVRGADIVDDTLRIWVNKNSIVLGRFRKAEKDVNMENAKKFKVPIVRRFTGGGTVYHDEGCLNYSLAVKKDVKYPVDYLYGSLLKGTLLALKELGLKPYLRNTNDIVVNERKVSGTAAGLRWGVLFLHGSILVNSDLLKLYSLLRIPKKHDFDPVKYRVANLSAFVNNIEIEELAELLAKSYSRVLGEDLYFDTPVLEELKVARLLYNEKYSKEGWNLKYPPEDREKRIKEKIKEILG</sequence>
<dbReference type="GO" id="GO:0017118">
    <property type="term" value="F:lipoyltransferase activity"/>
    <property type="evidence" value="ECO:0007669"/>
    <property type="project" value="TreeGrafter"/>
</dbReference>
<dbReference type="AlphaFoldDB" id="A0A7C0Y2G8"/>
<accession>A0A7C0Y2G8</accession>
<organism evidence="3">
    <name type="scientific">Thermococcus litoralis</name>
    <dbReference type="NCBI Taxonomy" id="2265"/>
    <lineage>
        <taxon>Archaea</taxon>
        <taxon>Methanobacteriati</taxon>
        <taxon>Methanobacteriota</taxon>
        <taxon>Thermococci</taxon>
        <taxon>Thermococcales</taxon>
        <taxon>Thermococcaceae</taxon>
        <taxon>Thermococcus</taxon>
    </lineage>
</organism>
<dbReference type="GO" id="GO:0016874">
    <property type="term" value="F:ligase activity"/>
    <property type="evidence" value="ECO:0007669"/>
    <property type="project" value="UniProtKB-KW"/>
</dbReference>
<protein>
    <submittedName>
        <fullName evidence="3">Lipoate--protein ligase family protein</fullName>
    </submittedName>
</protein>
<dbReference type="Pfam" id="PF21948">
    <property type="entry name" value="LplA-B_cat"/>
    <property type="match status" value="1"/>
</dbReference>
<evidence type="ECO:0000256" key="1">
    <source>
        <dbReference type="ARBA" id="ARBA00005085"/>
    </source>
</evidence>
<comment type="pathway">
    <text evidence="1">Protein modification; protein lipoylation via exogenous pathway; protein N(6)-(lipoyl)lysine from lipoate: step 2/2.</text>
</comment>
<dbReference type="EMBL" id="DQYG01000184">
    <property type="protein sequence ID" value="HDD31822.1"/>
    <property type="molecule type" value="Genomic_DNA"/>
</dbReference>
<dbReference type="InterPro" id="IPR004143">
    <property type="entry name" value="BPL_LPL_catalytic"/>
</dbReference>
<dbReference type="PANTHER" id="PTHR12561">
    <property type="entry name" value="LIPOATE-PROTEIN LIGASE"/>
    <property type="match status" value="1"/>
</dbReference>
<dbReference type="GO" id="GO:0009249">
    <property type="term" value="P:protein lipoylation"/>
    <property type="evidence" value="ECO:0007669"/>
    <property type="project" value="InterPro"/>
</dbReference>
<dbReference type="InterPro" id="IPR004562">
    <property type="entry name" value="LipoylTrfase_LipoateP_Ligase"/>
</dbReference>
<dbReference type="PANTHER" id="PTHR12561:SF3">
    <property type="entry name" value="LIPOYLTRANSFERASE 1, MITOCHONDRIAL"/>
    <property type="match status" value="1"/>
</dbReference>
<evidence type="ECO:0000313" key="3">
    <source>
        <dbReference type="EMBL" id="HDD31822.1"/>
    </source>
</evidence>